<dbReference type="GO" id="GO:0016020">
    <property type="term" value="C:membrane"/>
    <property type="evidence" value="ECO:0007669"/>
    <property type="project" value="UniProtKB-SubCell"/>
</dbReference>
<evidence type="ECO:0000313" key="6">
    <source>
        <dbReference type="EMBL" id="OMH80553.1"/>
    </source>
</evidence>
<gene>
    <name evidence="6" type="ORF">AX774_g6013</name>
</gene>
<dbReference type="GO" id="GO:0022857">
    <property type="term" value="F:transmembrane transporter activity"/>
    <property type="evidence" value="ECO:0007669"/>
    <property type="project" value="InterPro"/>
</dbReference>
<dbReference type="SUPFAM" id="SSF103473">
    <property type="entry name" value="MFS general substrate transporter"/>
    <property type="match status" value="1"/>
</dbReference>
<sequence>MLFKKLRKKVYNSIHKRISKNTTDEQTNTPNVQVNQVGSSQKFYDPSKVVPLRPDVENSKVTGIGAEEIQDIGFPEPGHMAGVSQITIPEPAFELANTDSLLWASPKDVLQHKKRELSVHSDLTISNEPVLRNAVIRPIYSVNNNRVSWYSIFCVFTACLLPLTIGYYDAIQFASFNINGKPFLDSKVQEKPNNVAPFSKGNNATDAKWVVAIFILPILGMIGSMLTIVMGEVMGRRRVLTIATLIALVGGILMSASNHYVMWIVGREEEDIEHLTAKERVILYFKEMKTRESVERPPVTLYEPEKGGTVRYQHNIIVP</sequence>
<comment type="caution">
    <text evidence="6">The sequence shown here is derived from an EMBL/GenBank/DDBJ whole genome shotgun (WGS) entry which is preliminary data.</text>
</comment>
<evidence type="ECO:0000313" key="7">
    <source>
        <dbReference type="Proteomes" id="UP000188320"/>
    </source>
</evidence>
<dbReference type="OrthoDB" id="6612291at2759"/>
<evidence type="ECO:0000256" key="1">
    <source>
        <dbReference type="ARBA" id="ARBA00004370"/>
    </source>
</evidence>
<dbReference type="Gene3D" id="1.20.1250.20">
    <property type="entry name" value="MFS general substrate transporter like domains"/>
    <property type="match status" value="1"/>
</dbReference>
<evidence type="ECO:0000256" key="5">
    <source>
        <dbReference type="SAM" id="Phobius"/>
    </source>
</evidence>
<proteinExistence type="predicted"/>
<evidence type="ECO:0000256" key="2">
    <source>
        <dbReference type="ARBA" id="ARBA00022692"/>
    </source>
</evidence>
<evidence type="ECO:0008006" key="8">
    <source>
        <dbReference type="Google" id="ProtNLM"/>
    </source>
</evidence>
<feature type="transmembrane region" description="Helical" evidence="5">
    <location>
        <begin position="147"/>
        <end position="168"/>
    </location>
</feature>
<accession>A0A1R1PI17</accession>
<comment type="subcellular location">
    <subcellularLocation>
        <location evidence="1">Membrane</location>
    </subcellularLocation>
</comment>
<dbReference type="Proteomes" id="UP000188320">
    <property type="component" value="Unassembled WGS sequence"/>
</dbReference>
<evidence type="ECO:0000256" key="4">
    <source>
        <dbReference type="ARBA" id="ARBA00023136"/>
    </source>
</evidence>
<keyword evidence="2 5" id="KW-0812">Transmembrane</keyword>
<dbReference type="InterPro" id="IPR005828">
    <property type="entry name" value="MFS_sugar_transport-like"/>
</dbReference>
<keyword evidence="4 5" id="KW-0472">Membrane</keyword>
<feature type="transmembrane region" description="Helical" evidence="5">
    <location>
        <begin position="242"/>
        <end position="265"/>
    </location>
</feature>
<dbReference type="EMBL" id="LSSK01001158">
    <property type="protein sequence ID" value="OMH80553.1"/>
    <property type="molecule type" value="Genomic_DNA"/>
</dbReference>
<protein>
    <recommendedName>
        <fullName evidence="8">Major facilitator superfamily (MFS) profile domain-containing protein</fullName>
    </recommendedName>
</protein>
<evidence type="ECO:0000256" key="3">
    <source>
        <dbReference type="ARBA" id="ARBA00022989"/>
    </source>
</evidence>
<dbReference type="Pfam" id="PF00083">
    <property type="entry name" value="Sugar_tr"/>
    <property type="match status" value="1"/>
</dbReference>
<organism evidence="6 7">
    <name type="scientific">Zancudomyces culisetae</name>
    <name type="common">Gut fungus</name>
    <name type="synonym">Smittium culisetae</name>
    <dbReference type="NCBI Taxonomy" id="1213189"/>
    <lineage>
        <taxon>Eukaryota</taxon>
        <taxon>Fungi</taxon>
        <taxon>Fungi incertae sedis</taxon>
        <taxon>Zoopagomycota</taxon>
        <taxon>Kickxellomycotina</taxon>
        <taxon>Harpellomycetes</taxon>
        <taxon>Harpellales</taxon>
        <taxon>Legeriomycetaceae</taxon>
        <taxon>Zancudomyces</taxon>
    </lineage>
</organism>
<name>A0A1R1PI17_ZANCU</name>
<dbReference type="InterPro" id="IPR036259">
    <property type="entry name" value="MFS_trans_sf"/>
</dbReference>
<dbReference type="AlphaFoldDB" id="A0A1R1PI17"/>
<feature type="transmembrane region" description="Helical" evidence="5">
    <location>
        <begin position="209"/>
        <end position="230"/>
    </location>
</feature>
<keyword evidence="7" id="KW-1185">Reference proteome</keyword>
<reference evidence="7" key="1">
    <citation type="submission" date="2017-01" db="EMBL/GenBank/DDBJ databases">
        <authorList>
            <person name="Wang Y."/>
            <person name="White M."/>
            <person name="Kvist S."/>
            <person name="Moncalvo J.-M."/>
        </authorList>
    </citation>
    <scope>NUCLEOTIDE SEQUENCE [LARGE SCALE GENOMIC DNA]</scope>
    <source>
        <strain evidence="7">COL-18-3</strain>
    </source>
</reference>
<keyword evidence="3 5" id="KW-1133">Transmembrane helix</keyword>